<dbReference type="PANTHER" id="PTHR10845:SF192">
    <property type="entry name" value="DOUBLE HIT, ISOFORM B"/>
    <property type="match status" value="1"/>
</dbReference>
<keyword evidence="4" id="KW-1185">Reference proteome</keyword>
<protein>
    <recommendedName>
        <fullName evidence="2">RGS domain-containing protein</fullName>
    </recommendedName>
</protein>
<dbReference type="Gene3D" id="1.10.167.10">
    <property type="entry name" value="Regulator of G-protein Signalling 4, domain 2"/>
    <property type="match status" value="1"/>
</dbReference>
<dbReference type="PANTHER" id="PTHR10845">
    <property type="entry name" value="REGULATOR OF G PROTEIN SIGNALING"/>
    <property type="match status" value="1"/>
</dbReference>
<feature type="compositionally biased region" description="Low complexity" evidence="1">
    <location>
        <begin position="281"/>
        <end position="300"/>
    </location>
</feature>
<feature type="domain" description="RGS" evidence="2">
    <location>
        <begin position="360"/>
        <end position="517"/>
    </location>
</feature>
<reference evidence="3 4" key="1">
    <citation type="submission" date="2023-09" db="EMBL/GenBank/DDBJ databases">
        <title>Pangenome analysis of Batrachochytrium dendrobatidis and related Chytrids.</title>
        <authorList>
            <person name="Yacoub M.N."/>
            <person name="Stajich J.E."/>
            <person name="James T.Y."/>
        </authorList>
    </citation>
    <scope>NUCLEOTIDE SEQUENCE [LARGE SCALE GENOMIC DNA]</scope>
    <source>
        <strain evidence="3 4">JEL0888</strain>
    </source>
</reference>
<feature type="region of interest" description="Disordered" evidence="1">
    <location>
        <begin position="253"/>
        <end position="300"/>
    </location>
</feature>
<feature type="compositionally biased region" description="Low complexity" evidence="1">
    <location>
        <begin position="20"/>
        <end position="34"/>
    </location>
</feature>
<dbReference type="PROSITE" id="PS50132">
    <property type="entry name" value="RGS"/>
    <property type="match status" value="1"/>
</dbReference>
<name>A0ABR4NBM4_9FUNG</name>
<proteinExistence type="predicted"/>
<dbReference type="InterPro" id="IPR044926">
    <property type="entry name" value="RGS_subdomain_2"/>
</dbReference>
<dbReference type="InterPro" id="IPR016137">
    <property type="entry name" value="RGS"/>
</dbReference>
<organism evidence="3 4">
    <name type="scientific">Polyrhizophydium stewartii</name>
    <dbReference type="NCBI Taxonomy" id="2732419"/>
    <lineage>
        <taxon>Eukaryota</taxon>
        <taxon>Fungi</taxon>
        <taxon>Fungi incertae sedis</taxon>
        <taxon>Chytridiomycota</taxon>
        <taxon>Chytridiomycota incertae sedis</taxon>
        <taxon>Chytridiomycetes</taxon>
        <taxon>Rhizophydiales</taxon>
        <taxon>Rhizophydiales incertae sedis</taxon>
        <taxon>Polyrhizophydium</taxon>
    </lineage>
</organism>
<dbReference type="Proteomes" id="UP001527925">
    <property type="component" value="Unassembled WGS sequence"/>
</dbReference>
<accession>A0ABR4NBM4</accession>
<evidence type="ECO:0000313" key="3">
    <source>
        <dbReference type="EMBL" id="KAL2916920.1"/>
    </source>
</evidence>
<evidence type="ECO:0000256" key="1">
    <source>
        <dbReference type="SAM" id="MobiDB-lite"/>
    </source>
</evidence>
<dbReference type="EMBL" id="JADGIZ020000014">
    <property type="protein sequence ID" value="KAL2916920.1"/>
    <property type="molecule type" value="Genomic_DNA"/>
</dbReference>
<gene>
    <name evidence="3" type="ORF">HK105_203699</name>
</gene>
<comment type="caution">
    <text evidence="3">The sequence shown here is derived from an EMBL/GenBank/DDBJ whole genome shotgun (WGS) entry which is preliminary data.</text>
</comment>
<dbReference type="InterPro" id="IPR036305">
    <property type="entry name" value="RGS_sf"/>
</dbReference>
<sequence>MTEPTSPVGRQPPNDIPRVSRQQSTSSSSSSRASADGRVPTPVPAEVARDAPWSRDAFVLQLLDPQRMAQFKDFVNEKERKKPVTRSMFLFLDGFWKLQEVFDDLKKNPGAATNGPSPMPAAPPPAHPVVREFASARSTGRRRGSGAVAADSLADMVVVPAWLATQLLRFYATFVVPGAPEDIKGLSMRSRESTAESLLDLGGDRHIATTAFNAVAVEVLELLYTGWFPVYLSAFGITVPEAVFVRMPADTDSAQYDQDGEDATSQRHSSTDSRDNTSRLSAPSAANASQPSTVNETSTVARSASSGSSFNLSQQSALQFPQAQGGGSKGNKLAGLFSKLVIKKAPKEEAPVPLTFTRESLVRLFHHPVQYRDFAQFVQSTHCGENLMFYEAFLKLESRLLSTREGNGPNAVAQHDFAPCLDRFLKLGTSISQTYEETPTQPHTVPVILVPLILLFHAMFIAPGSTNEVNLTHSMRKAIVSELARGRGLQIPVTIFDGAIDHVLALLYDNSFKLYLRQRGEEV</sequence>
<dbReference type="SUPFAM" id="SSF48097">
    <property type="entry name" value="Regulator of G-protein signaling, RGS"/>
    <property type="match status" value="1"/>
</dbReference>
<evidence type="ECO:0000313" key="4">
    <source>
        <dbReference type="Proteomes" id="UP001527925"/>
    </source>
</evidence>
<feature type="region of interest" description="Disordered" evidence="1">
    <location>
        <begin position="1"/>
        <end position="48"/>
    </location>
</feature>
<evidence type="ECO:0000259" key="2">
    <source>
        <dbReference type="PROSITE" id="PS50132"/>
    </source>
</evidence>